<gene>
    <name evidence="3" type="ORF">SAMN06265376_101789</name>
</gene>
<dbReference type="InterPro" id="IPR036641">
    <property type="entry name" value="HPT_dom_sf"/>
</dbReference>
<evidence type="ECO:0000256" key="1">
    <source>
        <dbReference type="PROSITE-ProRule" id="PRU00110"/>
    </source>
</evidence>
<accession>A0A238W828</accession>
<dbReference type="Proteomes" id="UP000198379">
    <property type="component" value="Unassembled WGS sequence"/>
</dbReference>
<dbReference type="RefSeq" id="WP_089370102.1">
    <property type="nucleotide sequence ID" value="NZ_BMEP01000002.1"/>
</dbReference>
<dbReference type="InterPro" id="IPR008207">
    <property type="entry name" value="Sig_transdc_His_kin_Hpt_dom"/>
</dbReference>
<proteinExistence type="predicted"/>
<name>A0A238W828_9FLAO</name>
<evidence type="ECO:0000259" key="2">
    <source>
        <dbReference type="PROSITE" id="PS50894"/>
    </source>
</evidence>
<evidence type="ECO:0000313" key="3">
    <source>
        <dbReference type="EMBL" id="SNR42692.1"/>
    </source>
</evidence>
<dbReference type="GO" id="GO:0000160">
    <property type="term" value="P:phosphorelay signal transduction system"/>
    <property type="evidence" value="ECO:0007669"/>
    <property type="project" value="InterPro"/>
</dbReference>
<evidence type="ECO:0000313" key="4">
    <source>
        <dbReference type="Proteomes" id="UP000198379"/>
    </source>
</evidence>
<dbReference type="SUPFAM" id="SSF47226">
    <property type="entry name" value="Histidine-containing phosphotransfer domain, HPT domain"/>
    <property type="match status" value="1"/>
</dbReference>
<dbReference type="OrthoDB" id="1441381at2"/>
<feature type="domain" description="HPt" evidence="2">
    <location>
        <begin position="16"/>
        <end position="105"/>
    </location>
</feature>
<dbReference type="EMBL" id="FZNY01000001">
    <property type="protein sequence ID" value="SNR42692.1"/>
    <property type="molecule type" value="Genomic_DNA"/>
</dbReference>
<sequence length="105" mass="11956">MELPNHSYIDQLAAGNKAFKEKLLAVIKDEFPEEKAIYLKNIAAKNHKEAAENVHKIKHKISILGLEKSYEIAVAFENNLKEDDSTLRTEFEAVLNVISEYLITL</sequence>
<dbReference type="GO" id="GO:0004672">
    <property type="term" value="F:protein kinase activity"/>
    <property type="evidence" value="ECO:0007669"/>
    <property type="project" value="UniProtKB-ARBA"/>
</dbReference>
<dbReference type="AlphaFoldDB" id="A0A238W828"/>
<feature type="modified residue" description="Phosphohistidine" evidence="1">
    <location>
        <position position="55"/>
    </location>
</feature>
<keyword evidence="4" id="KW-1185">Reference proteome</keyword>
<keyword evidence="1" id="KW-0597">Phosphoprotein</keyword>
<organism evidence="3 4">
    <name type="scientific">Dokdonia pacifica</name>
    <dbReference type="NCBI Taxonomy" id="1627892"/>
    <lineage>
        <taxon>Bacteria</taxon>
        <taxon>Pseudomonadati</taxon>
        <taxon>Bacteroidota</taxon>
        <taxon>Flavobacteriia</taxon>
        <taxon>Flavobacteriales</taxon>
        <taxon>Flavobacteriaceae</taxon>
        <taxon>Dokdonia</taxon>
    </lineage>
</organism>
<dbReference type="PROSITE" id="PS50894">
    <property type="entry name" value="HPT"/>
    <property type="match status" value="1"/>
</dbReference>
<protein>
    <recommendedName>
        <fullName evidence="2">HPt domain-containing protein</fullName>
    </recommendedName>
</protein>
<dbReference type="Gene3D" id="1.20.120.160">
    <property type="entry name" value="HPT domain"/>
    <property type="match status" value="1"/>
</dbReference>
<reference evidence="3 4" key="1">
    <citation type="submission" date="2017-06" db="EMBL/GenBank/DDBJ databases">
        <authorList>
            <person name="Kim H.J."/>
            <person name="Triplett B.A."/>
        </authorList>
    </citation>
    <scope>NUCLEOTIDE SEQUENCE [LARGE SCALE GENOMIC DNA]</scope>
    <source>
        <strain evidence="3 4">DSM 25597</strain>
    </source>
</reference>